<dbReference type="AlphaFoldDB" id="A0A1B9HYF1"/>
<dbReference type="EMBL" id="KI894014">
    <property type="protein sequence ID" value="OCF48296.1"/>
    <property type="molecule type" value="Genomic_DNA"/>
</dbReference>
<accession>A0A1B9HYF1</accession>
<evidence type="ECO:0000256" key="1">
    <source>
        <dbReference type="SAM" id="Phobius"/>
    </source>
</evidence>
<dbReference type="GeneID" id="30174533"/>
<gene>
    <name evidence="2" type="ORF">I206_06164</name>
    <name evidence="3" type="ORF">I206_107831</name>
</gene>
<protein>
    <submittedName>
        <fullName evidence="2">Uncharacterized protein</fullName>
    </submittedName>
</protein>
<reference evidence="2" key="3">
    <citation type="submission" date="2016-07" db="EMBL/GenBank/DDBJ databases">
        <title>Evolution of pathogenesis and genome organization in the Tremellales.</title>
        <authorList>
            <person name="Cuomo C."/>
            <person name="Litvintseva A."/>
            <person name="Heitman J."/>
            <person name="Chen Y."/>
            <person name="Sun S."/>
            <person name="Springer D."/>
            <person name="Dromer F."/>
            <person name="Young S."/>
            <person name="Zeng Q."/>
            <person name="Chapman S."/>
            <person name="Gujja S."/>
            <person name="Saif S."/>
            <person name="Birren B."/>
        </authorList>
    </citation>
    <scope>NUCLEOTIDE SEQUENCE</scope>
    <source>
        <strain evidence="2">CBS 10737</strain>
    </source>
</reference>
<keyword evidence="1" id="KW-0472">Membrane</keyword>
<organism evidence="2">
    <name type="scientific">Kwoniella pini CBS 10737</name>
    <dbReference type="NCBI Taxonomy" id="1296096"/>
    <lineage>
        <taxon>Eukaryota</taxon>
        <taxon>Fungi</taxon>
        <taxon>Dikarya</taxon>
        <taxon>Basidiomycota</taxon>
        <taxon>Agaricomycotina</taxon>
        <taxon>Tremellomycetes</taxon>
        <taxon>Tremellales</taxon>
        <taxon>Cryptococcaceae</taxon>
        <taxon>Kwoniella</taxon>
    </lineage>
</organism>
<evidence type="ECO:0000313" key="2">
    <source>
        <dbReference type="EMBL" id="OCF48296.1"/>
    </source>
</evidence>
<reference evidence="3" key="2">
    <citation type="submission" date="2013-07" db="EMBL/GenBank/DDBJ databases">
        <authorList>
            <consortium name="The Broad Institute Genome Sequencing Platform"/>
            <person name="Cuomo C."/>
            <person name="Litvintseva A."/>
            <person name="Chen Y."/>
            <person name="Heitman J."/>
            <person name="Sun S."/>
            <person name="Springer D."/>
            <person name="Dromer F."/>
            <person name="Young S.K."/>
            <person name="Zeng Q."/>
            <person name="Gargeya S."/>
            <person name="Fitzgerald M."/>
            <person name="Abouelleil A."/>
            <person name="Alvarado L."/>
            <person name="Berlin A.M."/>
            <person name="Chapman S.B."/>
            <person name="Dewar J."/>
            <person name="Goldberg J."/>
            <person name="Griggs A."/>
            <person name="Gujja S."/>
            <person name="Hansen M."/>
            <person name="Howarth C."/>
            <person name="Imamovic A."/>
            <person name="Larimer J."/>
            <person name="McCowan C."/>
            <person name="Murphy C."/>
            <person name="Pearson M."/>
            <person name="Priest M."/>
            <person name="Roberts A."/>
            <person name="Saif S."/>
            <person name="Shea T."/>
            <person name="Sykes S."/>
            <person name="Wortman J."/>
            <person name="Nusbaum C."/>
            <person name="Birren B."/>
        </authorList>
    </citation>
    <scope>NUCLEOTIDE SEQUENCE</scope>
    <source>
        <strain evidence="3">CBS 10737</strain>
    </source>
</reference>
<evidence type="ECO:0000313" key="3">
    <source>
        <dbReference type="EMBL" id="WWC73859.1"/>
    </source>
</evidence>
<dbReference type="Proteomes" id="UP000094020">
    <property type="component" value="Chromosome 11"/>
</dbReference>
<reference evidence="2" key="1">
    <citation type="submission" date="2013-07" db="EMBL/GenBank/DDBJ databases">
        <title>The Genome Sequence of Cryptococcus pinus CBS10737.</title>
        <authorList>
            <consortium name="The Broad Institute Genome Sequencing Platform"/>
            <person name="Cuomo C."/>
            <person name="Litvintseva A."/>
            <person name="Chen Y."/>
            <person name="Heitman J."/>
            <person name="Sun S."/>
            <person name="Springer D."/>
            <person name="Dromer F."/>
            <person name="Young S.K."/>
            <person name="Zeng Q."/>
            <person name="Gargeya S."/>
            <person name="Fitzgerald M."/>
            <person name="Abouelleil A."/>
            <person name="Alvarado L."/>
            <person name="Berlin A.M."/>
            <person name="Chapman S.B."/>
            <person name="Dewar J."/>
            <person name="Goldberg J."/>
            <person name="Griggs A."/>
            <person name="Gujja S."/>
            <person name="Hansen M."/>
            <person name="Howarth C."/>
            <person name="Imamovic A."/>
            <person name="Larimer J."/>
            <person name="McCowan C."/>
            <person name="Murphy C."/>
            <person name="Pearson M."/>
            <person name="Priest M."/>
            <person name="Roberts A."/>
            <person name="Saif S."/>
            <person name="Shea T."/>
            <person name="Sykes S."/>
            <person name="Wortman J."/>
            <person name="Nusbaum C."/>
            <person name="Birren B."/>
        </authorList>
    </citation>
    <scope>NUCLEOTIDE SEQUENCE [LARGE SCALE GENOMIC DNA]</scope>
    <source>
        <strain evidence="2">CBS 10737</strain>
    </source>
</reference>
<dbReference type="STRING" id="1296096.A0A1B9HYF1"/>
<dbReference type="EMBL" id="CP144529">
    <property type="protein sequence ID" value="WWC73859.1"/>
    <property type="molecule type" value="Genomic_DNA"/>
</dbReference>
<dbReference type="KEGG" id="kpin:30174533"/>
<dbReference type="RefSeq" id="XP_019009515.1">
    <property type="nucleotide sequence ID" value="XM_019157875.1"/>
</dbReference>
<keyword evidence="1" id="KW-1133">Transmembrane helix</keyword>
<proteinExistence type="predicted"/>
<name>A0A1B9HYF1_9TREE</name>
<sequence>MIAIQFGRPFAIQDRDIDIELPINLDANIADQEALCGLFNAQALMPDTNRPGDEYRVGYGYFTSVRFHLLSLISRFMLIIVIFILRFYYIFVNAKRDREAKASGLSEEEMERLGKIGGENDLTDIQNPYFRYSY</sequence>
<keyword evidence="1" id="KW-0812">Transmembrane</keyword>
<evidence type="ECO:0000313" key="4">
    <source>
        <dbReference type="Proteomes" id="UP000094020"/>
    </source>
</evidence>
<dbReference type="OrthoDB" id="3196462at2759"/>
<feature type="transmembrane region" description="Helical" evidence="1">
    <location>
        <begin position="72"/>
        <end position="91"/>
    </location>
</feature>
<keyword evidence="4" id="KW-1185">Reference proteome</keyword>
<reference evidence="3" key="4">
    <citation type="submission" date="2024-02" db="EMBL/GenBank/DDBJ databases">
        <title>Comparative genomics of Cryptococcus and Kwoniella reveals pathogenesis evolution and contrasting modes of karyotype evolution via chromosome fusion or intercentromeric recombination.</title>
        <authorList>
            <person name="Coelho M.A."/>
            <person name="David-Palma M."/>
            <person name="Shea T."/>
            <person name="Bowers K."/>
            <person name="McGinley-Smith S."/>
            <person name="Mohammad A.W."/>
            <person name="Gnirke A."/>
            <person name="Yurkov A.M."/>
            <person name="Nowrousian M."/>
            <person name="Sun S."/>
            <person name="Cuomo C.A."/>
            <person name="Heitman J."/>
        </authorList>
    </citation>
    <scope>NUCLEOTIDE SEQUENCE</scope>
    <source>
        <strain evidence="3">CBS 10737</strain>
    </source>
</reference>